<evidence type="ECO:0000313" key="4">
    <source>
        <dbReference type="Proteomes" id="UP001152484"/>
    </source>
</evidence>
<comment type="caution">
    <text evidence="3">The sequence shown here is derived from an EMBL/GenBank/DDBJ whole genome shotgun (WGS) entry which is preliminary data.</text>
</comment>
<protein>
    <recommendedName>
        <fullName evidence="5">Secreted protein</fullName>
    </recommendedName>
</protein>
<evidence type="ECO:0000256" key="1">
    <source>
        <dbReference type="SAM" id="MobiDB-lite"/>
    </source>
</evidence>
<feature type="signal peptide" evidence="2">
    <location>
        <begin position="1"/>
        <end position="24"/>
    </location>
</feature>
<feature type="region of interest" description="Disordered" evidence="1">
    <location>
        <begin position="76"/>
        <end position="97"/>
    </location>
</feature>
<name>A0A9P1DZ41_CUSEU</name>
<proteinExistence type="predicted"/>
<feature type="chain" id="PRO_5040294670" description="Secreted protein" evidence="2">
    <location>
        <begin position="25"/>
        <end position="125"/>
    </location>
</feature>
<dbReference type="AlphaFoldDB" id="A0A9P1DZ41"/>
<keyword evidence="4" id="KW-1185">Reference proteome</keyword>
<accession>A0A9P1DZ41</accession>
<keyword evidence="2" id="KW-0732">Signal</keyword>
<evidence type="ECO:0000256" key="2">
    <source>
        <dbReference type="SAM" id="SignalP"/>
    </source>
</evidence>
<gene>
    <name evidence="3" type="ORF">CEURO_LOCUS2702</name>
</gene>
<dbReference type="Proteomes" id="UP001152484">
    <property type="component" value="Unassembled WGS sequence"/>
</dbReference>
<reference evidence="3" key="1">
    <citation type="submission" date="2022-07" db="EMBL/GenBank/DDBJ databases">
        <authorList>
            <person name="Macas J."/>
            <person name="Novak P."/>
            <person name="Neumann P."/>
        </authorList>
    </citation>
    <scope>NUCLEOTIDE SEQUENCE</scope>
</reference>
<dbReference type="OrthoDB" id="1305043at2759"/>
<evidence type="ECO:0000313" key="3">
    <source>
        <dbReference type="EMBL" id="CAH9068054.1"/>
    </source>
</evidence>
<sequence length="125" mass="13256">MKRVSMQLAFFLLASLVGRSLIEAQISGGPNKEQSIVTGQLCSSHDDCRSNAANGRHLCMKDVAGSETGHCVGFDTELKKKKPEPEPKPKPKPKGGCGFCKTDADCTGCPAAASCETKVLDHFCA</sequence>
<evidence type="ECO:0008006" key="5">
    <source>
        <dbReference type="Google" id="ProtNLM"/>
    </source>
</evidence>
<dbReference type="EMBL" id="CAMAPE010000005">
    <property type="protein sequence ID" value="CAH9068054.1"/>
    <property type="molecule type" value="Genomic_DNA"/>
</dbReference>
<organism evidence="3 4">
    <name type="scientific">Cuscuta europaea</name>
    <name type="common">European dodder</name>
    <dbReference type="NCBI Taxonomy" id="41803"/>
    <lineage>
        <taxon>Eukaryota</taxon>
        <taxon>Viridiplantae</taxon>
        <taxon>Streptophyta</taxon>
        <taxon>Embryophyta</taxon>
        <taxon>Tracheophyta</taxon>
        <taxon>Spermatophyta</taxon>
        <taxon>Magnoliopsida</taxon>
        <taxon>eudicotyledons</taxon>
        <taxon>Gunneridae</taxon>
        <taxon>Pentapetalae</taxon>
        <taxon>asterids</taxon>
        <taxon>lamiids</taxon>
        <taxon>Solanales</taxon>
        <taxon>Convolvulaceae</taxon>
        <taxon>Cuscuteae</taxon>
        <taxon>Cuscuta</taxon>
        <taxon>Cuscuta subgen. Cuscuta</taxon>
    </lineage>
</organism>